<dbReference type="SUPFAM" id="SSF55821">
    <property type="entry name" value="YrdC/RibB"/>
    <property type="match status" value="1"/>
</dbReference>
<dbReference type="PANTHER" id="PTHR34847:SF1">
    <property type="entry name" value="NODULATION PROTEIN U"/>
    <property type="match status" value="1"/>
</dbReference>
<dbReference type="InterPro" id="IPR038152">
    <property type="entry name" value="Carbam_trans_C_sf"/>
</dbReference>
<organism evidence="4">
    <name type="scientific">Streptomyces sp. NBC_00008</name>
    <dbReference type="NCBI Taxonomy" id="2903610"/>
    <lineage>
        <taxon>Bacteria</taxon>
        <taxon>Bacillati</taxon>
        <taxon>Actinomycetota</taxon>
        <taxon>Actinomycetes</taxon>
        <taxon>Kitasatosporales</taxon>
        <taxon>Streptomycetaceae</taxon>
        <taxon>Streptomyces</taxon>
    </lineage>
</organism>
<dbReference type="CDD" id="cd24033">
    <property type="entry name" value="ASKHA_NBD_NodU_CmcH-like_N"/>
    <property type="match status" value="1"/>
</dbReference>
<dbReference type="InterPro" id="IPR043129">
    <property type="entry name" value="ATPase_NBD"/>
</dbReference>
<proteinExistence type="inferred from homology"/>
<gene>
    <name evidence="4" type="ORF">OG398_36625</name>
</gene>
<dbReference type="InterPro" id="IPR031730">
    <property type="entry name" value="Carbam_trans_C"/>
</dbReference>
<dbReference type="InterPro" id="IPR017945">
    <property type="entry name" value="DHBP_synth_RibB-like_a/b_dom"/>
</dbReference>
<evidence type="ECO:0000313" key="4">
    <source>
        <dbReference type="EMBL" id="WTW73373.1"/>
    </source>
</evidence>
<dbReference type="GO" id="GO:0003824">
    <property type="term" value="F:catalytic activity"/>
    <property type="evidence" value="ECO:0007669"/>
    <property type="project" value="InterPro"/>
</dbReference>
<name>A0AAU2W0J3_9ACTN</name>
<reference evidence="4" key="1">
    <citation type="submission" date="2022-10" db="EMBL/GenBank/DDBJ databases">
        <title>The complete genomes of actinobacterial strains from the NBC collection.</title>
        <authorList>
            <person name="Joergensen T.S."/>
            <person name="Alvarez Arevalo M."/>
            <person name="Sterndorff E.B."/>
            <person name="Faurdal D."/>
            <person name="Vuksanovic O."/>
            <person name="Mourched A.-S."/>
            <person name="Charusanti P."/>
            <person name="Shaw S."/>
            <person name="Blin K."/>
            <person name="Weber T."/>
        </authorList>
    </citation>
    <scope>NUCLEOTIDE SEQUENCE</scope>
    <source>
        <strain evidence="4">NBC_00008</strain>
    </source>
</reference>
<feature type="domain" description="Carbamoyltransferase C-terminal" evidence="3">
    <location>
        <begin position="331"/>
        <end position="487"/>
    </location>
</feature>
<dbReference type="Pfam" id="PF16861">
    <property type="entry name" value="Carbam_trans_C"/>
    <property type="match status" value="1"/>
</dbReference>
<dbReference type="Gene3D" id="3.30.420.40">
    <property type="match status" value="1"/>
</dbReference>
<dbReference type="AlphaFoldDB" id="A0AAU2W0J3"/>
<dbReference type="EMBL" id="CP108313">
    <property type="protein sequence ID" value="WTW73373.1"/>
    <property type="molecule type" value="Genomic_DNA"/>
</dbReference>
<protein>
    <submittedName>
        <fullName evidence="4">Carbamoyltransferase</fullName>
    </submittedName>
</protein>
<dbReference type="Gene3D" id="3.90.870.20">
    <property type="entry name" value="Carbamoyltransferase, C-terminal domain"/>
    <property type="match status" value="1"/>
</dbReference>
<evidence type="ECO:0000259" key="3">
    <source>
        <dbReference type="Pfam" id="PF16861"/>
    </source>
</evidence>
<dbReference type="InterPro" id="IPR051338">
    <property type="entry name" value="NodU/CmcH_Carbamoyltrnsfr"/>
</dbReference>
<evidence type="ECO:0000256" key="1">
    <source>
        <dbReference type="ARBA" id="ARBA00006129"/>
    </source>
</evidence>
<dbReference type="Pfam" id="PF02543">
    <property type="entry name" value="Carbam_trans_N"/>
    <property type="match status" value="1"/>
</dbReference>
<sequence length="487" mass="54244">MTTWGVSALSHDAAVAVVDGDRVVFAAHAERYSRRKNDADLNPRLIEDALRFGQPSTVVWYERPLMKKVRHLRAGQYDFALSTADLPRRHLSRFDALRDCDFRTVGHHASHAAAGFYTSGFDEACVITVDGIGEWDCMTVGSFRNGIHRHHRRIRYPHSLGLLYSAFTRRCGFKANEEEFILMGLASFGEPRHADAIHRDLIERTDGGYRLKRNVHRGIGDWLPDARPEDLAASIQAVTEDVLVDIARWGRRVTRSSNLVLMGGVALNCVANSRIARESGFDKVSIFPNPGDAGSSLGAAAAYLGRPLRFDGPYLGTSIDRPYEHRAILRKLLDGEVVGVANGRAEFGPRALGNRSLLCDPRGPEVQDKVNKIKGREPFRPFAPAVLEEHAHAYFDLPVERSPYMQFVAPCKRPDLFPAITHVDGTSRVQTVSRSSHPEFYELISAFHRRTGCPMLLNTSLNIKGQPLVNTWQDALAFQADTGVQVL</sequence>
<comment type="similarity">
    <text evidence="1">Belongs to the NodU/CmcH family.</text>
</comment>
<evidence type="ECO:0000259" key="2">
    <source>
        <dbReference type="Pfam" id="PF02543"/>
    </source>
</evidence>
<dbReference type="SUPFAM" id="SSF53067">
    <property type="entry name" value="Actin-like ATPase domain"/>
    <property type="match status" value="1"/>
</dbReference>
<feature type="domain" description="Carbamoyltransferase" evidence="2">
    <location>
        <begin position="101"/>
        <end position="300"/>
    </location>
</feature>
<accession>A0AAU2W0J3</accession>
<dbReference type="PANTHER" id="PTHR34847">
    <property type="entry name" value="NODULATION PROTEIN U"/>
    <property type="match status" value="1"/>
</dbReference>
<dbReference type="InterPro" id="IPR003696">
    <property type="entry name" value="Carbtransf_dom"/>
</dbReference>